<gene>
    <name evidence="3" type="ORF">PICMEDRAFT_21011</name>
</gene>
<feature type="compositionally biased region" description="Polar residues" evidence="1">
    <location>
        <begin position="443"/>
        <end position="452"/>
    </location>
</feature>
<evidence type="ECO:0000256" key="1">
    <source>
        <dbReference type="SAM" id="MobiDB-lite"/>
    </source>
</evidence>
<dbReference type="Pfam" id="PF13002">
    <property type="entry name" value="LDB19"/>
    <property type="match status" value="1"/>
</dbReference>
<feature type="compositionally biased region" description="Basic and acidic residues" evidence="1">
    <location>
        <begin position="426"/>
        <end position="437"/>
    </location>
</feature>
<feature type="non-terminal residue" evidence="3">
    <location>
        <position position="510"/>
    </location>
</feature>
<reference evidence="3 4" key="1">
    <citation type="journal article" date="2016" name="Proc. Natl. Acad. Sci. U.S.A.">
        <title>Comparative genomics of biotechnologically important yeasts.</title>
        <authorList>
            <person name="Riley R."/>
            <person name="Haridas S."/>
            <person name="Wolfe K.H."/>
            <person name="Lopes M.R."/>
            <person name="Hittinger C.T."/>
            <person name="Goeker M."/>
            <person name="Salamov A.A."/>
            <person name="Wisecaver J.H."/>
            <person name="Long T.M."/>
            <person name="Calvey C.H."/>
            <person name="Aerts A.L."/>
            <person name="Barry K.W."/>
            <person name="Choi C."/>
            <person name="Clum A."/>
            <person name="Coughlan A.Y."/>
            <person name="Deshpande S."/>
            <person name="Douglass A.P."/>
            <person name="Hanson S.J."/>
            <person name="Klenk H.-P."/>
            <person name="LaButti K.M."/>
            <person name="Lapidus A."/>
            <person name="Lindquist E.A."/>
            <person name="Lipzen A.M."/>
            <person name="Meier-Kolthoff J.P."/>
            <person name="Ohm R.A."/>
            <person name="Otillar R.P."/>
            <person name="Pangilinan J.L."/>
            <person name="Peng Y."/>
            <person name="Rokas A."/>
            <person name="Rosa C.A."/>
            <person name="Scheuner C."/>
            <person name="Sibirny A.A."/>
            <person name="Slot J.C."/>
            <person name="Stielow J.B."/>
            <person name="Sun H."/>
            <person name="Kurtzman C.P."/>
            <person name="Blackwell M."/>
            <person name="Grigoriev I.V."/>
            <person name="Jeffries T.W."/>
        </authorList>
    </citation>
    <scope>NUCLEOTIDE SEQUENCE [LARGE SCALE GENOMIC DNA]</scope>
    <source>
        <strain evidence="3 4">NRRL Y-2026</strain>
    </source>
</reference>
<feature type="compositionally biased region" description="Polar residues" evidence="1">
    <location>
        <begin position="257"/>
        <end position="266"/>
    </location>
</feature>
<dbReference type="EMBL" id="KV454002">
    <property type="protein sequence ID" value="ODQ47741.1"/>
    <property type="molecule type" value="Genomic_DNA"/>
</dbReference>
<dbReference type="STRING" id="763406.A0A1E3NNR5"/>
<dbReference type="AlphaFoldDB" id="A0A1E3NNR5"/>
<dbReference type="GeneID" id="30178867"/>
<dbReference type="OrthoDB" id="3832628at2759"/>
<feature type="domain" description="LDB19 N-terminal" evidence="2">
    <location>
        <begin position="4"/>
        <end position="189"/>
    </location>
</feature>
<feature type="non-terminal residue" evidence="3">
    <location>
        <position position="1"/>
    </location>
</feature>
<feature type="region of interest" description="Disordered" evidence="1">
    <location>
        <begin position="224"/>
        <end position="292"/>
    </location>
</feature>
<dbReference type="Proteomes" id="UP000094455">
    <property type="component" value="Unassembled WGS sequence"/>
</dbReference>
<accession>A0A1E3NNR5</accession>
<keyword evidence="4" id="KW-1185">Reference proteome</keyword>
<feature type="region of interest" description="Disordered" evidence="1">
    <location>
        <begin position="409"/>
        <end position="452"/>
    </location>
</feature>
<feature type="region of interest" description="Disordered" evidence="1">
    <location>
        <begin position="197"/>
        <end position="216"/>
    </location>
</feature>
<sequence>VKKVSLHLIQTVKYGKPFVPESSTLQNCAGCTKRVTELAHWDILSKKTAFAKGSSHSCPFSHVIPGSIPPTTILSNFNTSIKYELICLATFVDPKTGKDQLINLAQPIKISRSILREQDRNSTRIFPPTDVTSTAVIPNVVYPRSSFPVEIRMDHVSTPKRRWRMRKLNWRLEECVCVRANHCDSHNEKFSSVYQTMKKQKKSVKPSKNSGGLGHANVNYYFETPKSRLNNNNSSIASSNRTNERDPANPPTDDLFPSTSGSNHGSQPLAPSASNWSVPASPISSNLGSSNTLDQKQTEGIFVEEIRTISAGELKSGWKSDFSGCGRIELVVEVSLMNLISMGINNTIAYKGSINSQTCNLTFNELYEDANSGCNCSIDVDDPELGISVTHNLILELVVAEEMMQSTMASANQSAKARQHQQQTHGHQEDFPDDRVGPEYATGNKTDVSNHMQGIPTGVARVLRMQFKVILSERSGLGVAWDDEVPPTYHAVGALSPPTYDDSASNVTSP</sequence>
<dbReference type="RefSeq" id="XP_019018854.1">
    <property type="nucleotide sequence ID" value="XM_019162180.1"/>
</dbReference>
<proteinExistence type="predicted"/>
<feature type="compositionally biased region" description="Polar residues" evidence="1">
    <location>
        <begin position="272"/>
        <end position="292"/>
    </location>
</feature>
<evidence type="ECO:0000313" key="3">
    <source>
        <dbReference type="EMBL" id="ODQ47741.1"/>
    </source>
</evidence>
<evidence type="ECO:0000313" key="4">
    <source>
        <dbReference type="Proteomes" id="UP000094455"/>
    </source>
</evidence>
<feature type="compositionally biased region" description="Polar residues" evidence="1">
    <location>
        <begin position="409"/>
        <end position="425"/>
    </location>
</feature>
<name>A0A1E3NNR5_9ASCO</name>
<evidence type="ECO:0000259" key="2">
    <source>
        <dbReference type="Pfam" id="PF13002"/>
    </source>
</evidence>
<organism evidence="3 4">
    <name type="scientific">Pichia membranifaciens NRRL Y-2026</name>
    <dbReference type="NCBI Taxonomy" id="763406"/>
    <lineage>
        <taxon>Eukaryota</taxon>
        <taxon>Fungi</taxon>
        <taxon>Dikarya</taxon>
        <taxon>Ascomycota</taxon>
        <taxon>Saccharomycotina</taxon>
        <taxon>Pichiomycetes</taxon>
        <taxon>Pichiales</taxon>
        <taxon>Pichiaceae</taxon>
        <taxon>Pichia</taxon>
    </lineage>
</organism>
<protein>
    <recommendedName>
        <fullName evidence="2">LDB19 N-terminal domain-containing protein</fullName>
    </recommendedName>
</protein>
<feature type="compositionally biased region" description="Low complexity" evidence="1">
    <location>
        <begin position="227"/>
        <end position="240"/>
    </location>
</feature>
<dbReference type="InterPro" id="IPR024391">
    <property type="entry name" value="LDB19_N"/>
</dbReference>